<evidence type="ECO:0008006" key="4">
    <source>
        <dbReference type="Google" id="ProtNLM"/>
    </source>
</evidence>
<dbReference type="Gene3D" id="3.30.40.10">
    <property type="entry name" value="Zinc/RING finger domain, C3HC4 (zinc finger)"/>
    <property type="match status" value="1"/>
</dbReference>
<protein>
    <recommendedName>
        <fullName evidence="4">Zinc finger PHD-type domain-containing protein</fullName>
    </recommendedName>
</protein>
<name>A0A9W8CJS9_9FUNG</name>
<gene>
    <name evidence="2" type="ORF">LPJ64_003196</name>
</gene>
<reference evidence="2" key="1">
    <citation type="submission" date="2022-07" db="EMBL/GenBank/DDBJ databases">
        <title>Phylogenomic reconstructions and comparative analyses of Kickxellomycotina fungi.</title>
        <authorList>
            <person name="Reynolds N.K."/>
            <person name="Stajich J.E."/>
            <person name="Barry K."/>
            <person name="Grigoriev I.V."/>
            <person name="Crous P."/>
            <person name="Smith M.E."/>
        </authorList>
    </citation>
    <scope>NUCLEOTIDE SEQUENCE</scope>
    <source>
        <strain evidence="2">NBRC 105413</strain>
    </source>
</reference>
<evidence type="ECO:0000313" key="3">
    <source>
        <dbReference type="Proteomes" id="UP001145021"/>
    </source>
</evidence>
<feature type="region of interest" description="Disordered" evidence="1">
    <location>
        <begin position="374"/>
        <end position="409"/>
    </location>
</feature>
<dbReference type="PANTHER" id="PTHR14296:SF3">
    <property type="entry name" value="DIKAR, ISOFORM F"/>
    <property type="match status" value="1"/>
</dbReference>
<organism evidence="2 3">
    <name type="scientific">Coemansia asiatica</name>
    <dbReference type="NCBI Taxonomy" id="1052880"/>
    <lineage>
        <taxon>Eukaryota</taxon>
        <taxon>Fungi</taxon>
        <taxon>Fungi incertae sedis</taxon>
        <taxon>Zoopagomycota</taxon>
        <taxon>Kickxellomycotina</taxon>
        <taxon>Kickxellomycetes</taxon>
        <taxon>Kickxellales</taxon>
        <taxon>Kickxellaceae</taxon>
        <taxon>Coemansia</taxon>
    </lineage>
</organism>
<evidence type="ECO:0000313" key="2">
    <source>
        <dbReference type="EMBL" id="KAJ1645192.1"/>
    </source>
</evidence>
<feature type="compositionally biased region" description="Basic and acidic residues" evidence="1">
    <location>
        <begin position="379"/>
        <end position="390"/>
    </location>
</feature>
<feature type="region of interest" description="Disordered" evidence="1">
    <location>
        <begin position="315"/>
        <end position="349"/>
    </location>
</feature>
<comment type="caution">
    <text evidence="2">The sequence shown here is derived from an EMBL/GenBank/DDBJ whole genome shotgun (WGS) entry which is preliminary data.</text>
</comment>
<keyword evidence="3" id="KW-1185">Reference proteome</keyword>
<dbReference type="InterPro" id="IPR011011">
    <property type="entry name" value="Znf_FYVE_PHD"/>
</dbReference>
<evidence type="ECO:0000256" key="1">
    <source>
        <dbReference type="SAM" id="MobiDB-lite"/>
    </source>
</evidence>
<dbReference type="InterPro" id="IPR013083">
    <property type="entry name" value="Znf_RING/FYVE/PHD"/>
</dbReference>
<dbReference type="AlphaFoldDB" id="A0A9W8CJS9"/>
<dbReference type="Proteomes" id="UP001145021">
    <property type="component" value="Unassembled WGS sequence"/>
</dbReference>
<dbReference type="EMBL" id="JANBOH010000119">
    <property type="protein sequence ID" value="KAJ1645192.1"/>
    <property type="molecule type" value="Genomic_DNA"/>
</dbReference>
<sequence>MPFATEANRMRLRSGTLRDTRSFAQLSQLLHTFYPALQLEALDLDELERELGDSSQRPLICHILKRALRILTGNSSITEDKLNTYLPRIWERYAGEAPQGFDSEQGLDGLGSGDRLHMVLQTCELMFCKPDSIRAVGGTDALEPRGLRTEPVGQDDLHRKYWFVGDCRLYRETPKSMADWLLDQMEKLEDPSEAPRRSKRVTVQKTKATAAPVRFASKEALELCDMPRHRMREADGDLWELLCETSSDWSQIKRVFCRSKSSRERRLFKAIADISTSAIQRLNRINKVRQAQEAVSVCKRSTRIALRQSLLVESETQSSFDEEPRSKRARGSEIVVRESREQRAKRREQARLSMLDIQEAQMAMQLIAESEPALAVQENHGEEKPKDHVKLQHQQSEEEEDEDEAEAEAEAEDWMFRCSCGKTGHNFDDGRAMTACEQCGTWRHLGCALRAEARRIGRDIDQDDWETIRYVCPDCRAGSQSLNP</sequence>
<dbReference type="GO" id="GO:0031213">
    <property type="term" value="C:RSF complex"/>
    <property type="evidence" value="ECO:0007669"/>
    <property type="project" value="InterPro"/>
</dbReference>
<dbReference type="SUPFAM" id="SSF57903">
    <property type="entry name" value="FYVE/PHD zinc finger"/>
    <property type="match status" value="1"/>
</dbReference>
<dbReference type="GO" id="GO:0006355">
    <property type="term" value="P:regulation of DNA-templated transcription"/>
    <property type="evidence" value="ECO:0007669"/>
    <property type="project" value="InterPro"/>
</dbReference>
<feature type="compositionally biased region" description="Basic and acidic residues" evidence="1">
    <location>
        <begin position="335"/>
        <end position="349"/>
    </location>
</feature>
<dbReference type="PANTHER" id="PTHR14296">
    <property type="entry name" value="REMODELING AND SPACING FACTOR 1"/>
    <property type="match status" value="1"/>
</dbReference>
<feature type="compositionally biased region" description="Acidic residues" evidence="1">
    <location>
        <begin position="397"/>
        <end position="409"/>
    </location>
</feature>
<proteinExistence type="predicted"/>
<dbReference type="InterPro" id="IPR028938">
    <property type="entry name" value="Rsf1-like"/>
</dbReference>
<accession>A0A9W8CJS9</accession>